<dbReference type="PANTHER" id="PTHR37418:SF1">
    <property type="entry name" value="3-KETO-5-AMINOHEXANOATE CLEAVAGE PROTEIN"/>
    <property type="match status" value="1"/>
</dbReference>
<dbReference type="EMBL" id="FOWQ01000004">
    <property type="protein sequence ID" value="SFP41644.1"/>
    <property type="molecule type" value="Genomic_DNA"/>
</dbReference>
<dbReference type="InterPro" id="IPR013785">
    <property type="entry name" value="Aldolase_TIM"/>
</dbReference>
<name>A0A1I5Q5K2_9ACTN</name>
<evidence type="ECO:0000313" key="1">
    <source>
        <dbReference type="EMBL" id="SFP41644.1"/>
    </source>
</evidence>
<accession>A0A1I5Q5K2</accession>
<evidence type="ECO:0000313" key="2">
    <source>
        <dbReference type="Proteomes" id="UP000198857"/>
    </source>
</evidence>
<organism evidence="1 2">
    <name type="scientific">Geodermatophilus dictyosporus</name>
    <dbReference type="NCBI Taxonomy" id="1523247"/>
    <lineage>
        <taxon>Bacteria</taxon>
        <taxon>Bacillati</taxon>
        <taxon>Actinomycetota</taxon>
        <taxon>Actinomycetes</taxon>
        <taxon>Geodermatophilales</taxon>
        <taxon>Geodermatophilaceae</taxon>
        <taxon>Geodermatophilus</taxon>
    </lineage>
</organism>
<dbReference type="STRING" id="1523247.SAMN05660464_3145"/>
<dbReference type="Proteomes" id="UP000198857">
    <property type="component" value="Unassembled WGS sequence"/>
</dbReference>
<dbReference type="OrthoDB" id="3424160at2"/>
<dbReference type="PANTHER" id="PTHR37418">
    <property type="entry name" value="3-KETO-5-AMINOHEXANOATE CLEAVAGE ENZYME-RELATED"/>
    <property type="match status" value="1"/>
</dbReference>
<keyword evidence="2" id="KW-1185">Reference proteome</keyword>
<dbReference type="Gene3D" id="3.20.20.70">
    <property type="entry name" value="Aldolase class I"/>
    <property type="match status" value="2"/>
</dbReference>
<sequence>MLHGCLNGARRPDEHPALPVTPQQLAVDAVAVRAAGAGGVHLHVKDPAGADTLAAVELAAALTAVRAAVPGLPVGVTTGAWAVPDPAARVAAVRSWTVLPDTASVNWHEDGAGTGVPVQPYGEASSAWPALRCAARWELDTRIGLEGTLVLPDGSPAPGNAALVLAARSLGAV</sequence>
<dbReference type="Pfam" id="PF05853">
    <property type="entry name" value="BKACE"/>
    <property type="match status" value="1"/>
</dbReference>
<gene>
    <name evidence="1" type="ORF">SAMN05660464_3145</name>
</gene>
<dbReference type="InterPro" id="IPR008567">
    <property type="entry name" value="BKACE"/>
</dbReference>
<dbReference type="AlphaFoldDB" id="A0A1I5Q5K2"/>
<reference evidence="2" key="1">
    <citation type="submission" date="2016-10" db="EMBL/GenBank/DDBJ databases">
        <authorList>
            <person name="Varghese N."/>
            <person name="Submissions S."/>
        </authorList>
    </citation>
    <scope>NUCLEOTIDE SEQUENCE [LARGE SCALE GENOMIC DNA]</scope>
    <source>
        <strain evidence="2">DSM 44208</strain>
    </source>
</reference>
<dbReference type="RefSeq" id="WP_091110827.1">
    <property type="nucleotide sequence ID" value="NZ_FOWQ01000004.1"/>
</dbReference>
<proteinExistence type="predicted"/>
<protein>
    <submittedName>
        <fullName evidence="1">3-keto-5-aminohexanoate cleavage enzyme</fullName>
    </submittedName>
</protein>
<dbReference type="GO" id="GO:0043720">
    <property type="term" value="F:3-keto-5-aminohexanoate cleavage activity"/>
    <property type="evidence" value="ECO:0007669"/>
    <property type="project" value="InterPro"/>
</dbReference>